<dbReference type="InterPro" id="IPR013424">
    <property type="entry name" value="Ice-binding_C"/>
</dbReference>
<dbReference type="EMBL" id="AP021858">
    <property type="protein sequence ID" value="BBO24626.1"/>
    <property type="molecule type" value="Genomic_DNA"/>
</dbReference>
<accession>A0A809S6C3</accession>
<dbReference type="NCBIfam" id="TIGR02595">
    <property type="entry name" value="PEP_CTERM"/>
    <property type="match status" value="1"/>
</dbReference>
<feature type="domain" description="Ice-binding protein C-terminal" evidence="1">
    <location>
        <begin position="206"/>
        <end position="226"/>
    </location>
</feature>
<organism evidence="2 3">
    <name type="scientific">Candidatus Nitrosymbiomonas proteolyticus</name>
    <dbReference type="NCBI Taxonomy" id="2608984"/>
    <lineage>
        <taxon>Bacteria</taxon>
        <taxon>Bacillati</taxon>
        <taxon>Armatimonadota</taxon>
        <taxon>Armatimonadota incertae sedis</taxon>
        <taxon>Candidatus Nitrosymbiomonas</taxon>
    </lineage>
</organism>
<proteinExistence type="predicted"/>
<evidence type="ECO:0000313" key="3">
    <source>
        <dbReference type="Proteomes" id="UP000662873"/>
    </source>
</evidence>
<dbReference type="AlphaFoldDB" id="A0A809S6C3"/>
<dbReference type="Pfam" id="PF07589">
    <property type="entry name" value="PEP-CTERM"/>
    <property type="match status" value="1"/>
</dbReference>
<evidence type="ECO:0000259" key="1">
    <source>
        <dbReference type="Pfam" id="PF07589"/>
    </source>
</evidence>
<sequence>MNQRLFRLVAAVSLLAPIGIIASAVTVSGQANIFSAGHAFQPDPGGGGGGLPAVEISAAGIAYFEFTSVTGLTNCCSSTPNTGPDGGSGSTNITSTDGISGIKAPKRMFLVGVYLDATEPAGAGPAILDFTSIGTSFSDLSPDLNQTFWIGDGLTGTGSGTLQKFHAPTGATRLFLGIADAYSFSGAPGWYDDNRGAYEVEYNAVVPEPGTMAALLLGVAGIARRRARR</sequence>
<dbReference type="KEGG" id="npy:NPRO_22210"/>
<gene>
    <name evidence="2" type="ORF">NPRO_22210</name>
</gene>
<name>A0A809S6C3_9BACT</name>
<protein>
    <recommendedName>
        <fullName evidence="1">Ice-binding protein C-terminal domain-containing protein</fullName>
    </recommendedName>
</protein>
<reference evidence="2" key="1">
    <citation type="journal article" name="DNA Res.">
        <title>The physiological potential of anammox bacteria as revealed by their core genome structure.</title>
        <authorList>
            <person name="Okubo T."/>
            <person name="Toyoda A."/>
            <person name="Fukuhara K."/>
            <person name="Uchiyama I."/>
            <person name="Harigaya Y."/>
            <person name="Kuroiwa M."/>
            <person name="Suzuki T."/>
            <person name="Murakami Y."/>
            <person name="Suwa Y."/>
            <person name="Takami H."/>
        </authorList>
    </citation>
    <scope>NUCLEOTIDE SEQUENCE</scope>
    <source>
        <strain evidence="2">317325-2</strain>
    </source>
</reference>
<dbReference type="Proteomes" id="UP000662873">
    <property type="component" value="Chromosome"/>
</dbReference>
<evidence type="ECO:0000313" key="2">
    <source>
        <dbReference type="EMBL" id="BBO24626.1"/>
    </source>
</evidence>